<gene>
    <name evidence="2" type="ORF">HG542_08800</name>
</gene>
<comment type="caution">
    <text evidence="2">The sequence shown here is derived from an EMBL/GenBank/DDBJ whole genome shotgun (WGS) entry which is preliminary data.</text>
</comment>
<keyword evidence="3" id="KW-1185">Reference proteome</keyword>
<feature type="domain" description="SnoaL-like" evidence="1">
    <location>
        <begin position="11"/>
        <end position="119"/>
    </location>
</feature>
<dbReference type="Proteomes" id="UP000587462">
    <property type="component" value="Unassembled WGS sequence"/>
</dbReference>
<dbReference type="SUPFAM" id="SSF54427">
    <property type="entry name" value="NTF2-like"/>
    <property type="match status" value="1"/>
</dbReference>
<dbReference type="AlphaFoldDB" id="A0A7Y7E6C1"/>
<dbReference type="EMBL" id="JABBXF010000015">
    <property type="protein sequence ID" value="NVK77763.1"/>
    <property type="molecule type" value="Genomic_DNA"/>
</dbReference>
<sequence length="137" mass="14959">MSTVTDPKTVVVRYVEAVRDGDLDVVRDSFAEDATWLYPGSLPVSRVWEGRDVIVDDFLGGMVRYLDTSAPVVIELVNAFADGEQVLAEWTSKATAADGAAYDNRCAAVFTVCDGKIKSVREYADTHHVAKVLFPEG</sequence>
<accession>A0A7Y7E6C1</accession>
<reference evidence="2 3" key="1">
    <citation type="submission" date="2020-04" db="EMBL/GenBank/DDBJ databases">
        <title>Draft Genome Sequence of Streptomyces morookaense DSM 40503, an 8-azaguanine-producing strain.</title>
        <authorList>
            <person name="Qi J."/>
            <person name="Gao J.-M."/>
        </authorList>
    </citation>
    <scope>NUCLEOTIDE SEQUENCE [LARGE SCALE GENOMIC DNA]</scope>
    <source>
        <strain evidence="2 3">DSM 40503</strain>
    </source>
</reference>
<dbReference type="InterPro" id="IPR037401">
    <property type="entry name" value="SnoaL-like"/>
</dbReference>
<dbReference type="Gene3D" id="3.10.450.50">
    <property type="match status" value="1"/>
</dbReference>
<proteinExistence type="predicted"/>
<evidence type="ECO:0000259" key="1">
    <source>
        <dbReference type="Pfam" id="PF12680"/>
    </source>
</evidence>
<dbReference type="Pfam" id="PF12680">
    <property type="entry name" value="SnoaL_2"/>
    <property type="match status" value="1"/>
</dbReference>
<dbReference type="PANTHER" id="PTHR41252:SF1">
    <property type="entry name" value="BLR2505 PROTEIN"/>
    <property type="match status" value="1"/>
</dbReference>
<name>A0A7Y7E6C1_STRMO</name>
<evidence type="ECO:0000313" key="2">
    <source>
        <dbReference type="EMBL" id="NVK77763.1"/>
    </source>
</evidence>
<organism evidence="2 3">
    <name type="scientific">Streptomyces morookaense</name>
    <name type="common">Streptoverticillium morookaense</name>
    <dbReference type="NCBI Taxonomy" id="1970"/>
    <lineage>
        <taxon>Bacteria</taxon>
        <taxon>Bacillati</taxon>
        <taxon>Actinomycetota</taxon>
        <taxon>Actinomycetes</taxon>
        <taxon>Kitasatosporales</taxon>
        <taxon>Streptomycetaceae</taxon>
        <taxon>Streptomyces</taxon>
    </lineage>
</organism>
<dbReference type="InterPro" id="IPR032710">
    <property type="entry name" value="NTF2-like_dom_sf"/>
</dbReference>
<dbReference type="PANTHER" id="PTHR41252">
    <property type="entry name" value="BLR2505 PROTEIN"/>
    <property type="match status" value="1"/>
</dbReference>
<evidence type="ECO:0000313" key="3">
    <source>
        <dbReference type="Proteomes" id="UP000587462"/>
    </source>
</evidence>
<protein>
    <submittedName>
        <fullName evidence="2">Nuclear transport factor 2 family protein</fullName>
    </submittedName>
</protein>